<evidence type="ECO:0000313" key="2">
    <source>
        <dbReference type="EMBL" id="MQT17898.1"/>
    </source>
</evidence>
<evidence type="ECO:0000313" key="3">
    <source>
        <dbReference type="Proteomes" id="UP000481327"/>
    </source>
</evidence>
<dbReference type="AlphaFoldDB" id="A0A7C9GW10"/>
<dbReference type="OrthoDB" id="7585155at2"/>
<proteinExistence type="predicted"/>
<dbReference type="Proteomes" id="UP000481327">
    <property type="component" value="Unassembled WGS sequence"/>
</dbReference>
<keyword evidence="1" id="KW-0732">Signal</keyword>
<keyword evidence="3" id="KW-1185">Reference proteome</keyword>
<feature type="signal peptide" evidence="1">
    <location>
        <begin position="1"/>
        <end position="20"/>
    </location>
</feature>
<evidence type="ECO:0000256" key="1">
    <source>
        <dbReference type="SAM" id="SignalP"/>
    </source>
</evidence>
<sequence>MRQILISVAMVAIVATPALAAGVHKSTVPPKGNPATWVTADDADGAVLQLGGGVATVAYDITPEGRATNCQVTKPAQSAKIGDYICRLVVRRARYLPGSAGTGSYTMGWAD</sequence>
<reference evidence="2 3" key="1">
    <citation type="submission" date="2019-09" db="EMBL/GenBank/DDBJ databases">
        <title>Polymorphobacter sp. isolated from a lake in China.</title>
        <authorList>
            <person name="Liu Z."/>
        </authorList>
    </citation>
    <scope>NUCLEOTIDE SEQUENCE [LARGE SCALE GENOMIC DNA]</scope>
    <source>
        <strain evidence="2 3">D40P</strain>
    </source>
</reference>
<dbReference type="EMBL" id="WIOL01000004">
    <property type="protein sequence ID" value="MQT17898.1"/>
    <property type="molecule type" value="Genomic_DNA"/>
</dbReference>
<protein>
    <submittedName>
        <fullName evidence="2">Uncharacterized protein</fullName>
    </submittedName>
</protein>
<name>A0A7C9GW10_9SPHN</name>
<comment type="caution">
    <text evidence="2">The sequence shown here is derived from an EMBL/GenBank/DDBJ whole genome shotgun (WGS) entry which is preliminary data.</text>
</comment>
<dbReference type="RefSeq" id="WP_152578368.1">
    <property type="nucleotide sequence ID" value="NZ_JAATJI010000001.1"/>
</dbReference>
<organism evidence="2 3">
    <name type="scientific">Sandarakinorhabdus fusca</name>
    <dbReference type="NCBI Taxonomy" id="1439888"/>
    <lineage>
        <taxon>Bacteria</taxon>
        <taxon>Pseudomonadati</taxon>
        <taxon>Pseudomonadota</taxon>
        <taxon>Alphaproteobacteria</taxon>
        <taxon>Sphingomonadales</taxon>
        <taxon>Sphingosinicellaceae</taxon>
        <taxon>Sandarakinorhabdus</taxon>
    </lineage>
</organism>
<gene>
    <name evidence="2" type="ORF">F3168_11580</name>
</gene>
<feature type="chain" id="PRO_5028832897" evidence="1">
    <location>
        <begin position="21"/>
        <end position="111"/>
    </location>
</feature>
<accession>A0A7C9GW10</accession>